<accession>A0A1F7J7L5</accession>
<comment type="similarity">
    <text evidence="1 4">Belongs to the D-isomer specific 2-hydroxyacid dehydrogenase family.</text>
</comment>
<name>A0A1F7J7L5_9BACT</name>
<evidence type="ECO:0000313" key="8">
    <source>
        <dbReference type="Proteomes" id="UP000176480"/>
    </source>
</evidence>
<organism evidence="7 8">
    <name type="scientific">Candidatus Roizmanbacteria bacterium RIFCSPLOWO2_01_FULL_41_22</name>
    <dbReference type="NCBI Taxonomy" id="1802067"/>
    <lineage>
        <taxon>Bacteria</taxon>
        <taxon>Candidatus Roizmaniibacteriota</taxon>
    </lineage>
</organism>
<dbReference type="Pfam" id="PF00389">
    <property type="entry name" value="2-Hacid_dh"/>
    <property type="match status" value="1"/>
</dbReference>
<evidence type="ECO:0000313" key="7">
    <source>
        <dbReference type="EMBL" id="OGK51591.1"/>
    </source>
</evidence>
<dbReference type="InterPro" id="IPR029753">
    <property type="entry name" value="D-isomer_DH_CS"/>
</dbReference>
<dbReference type="AlphaFoldDB" id="A0A1F7J7L5"/>
<evidence type="ECO:0000256" key="1">
    <source>
        <dbReference type="ARBA" id="ARBA00005854"/>
    </source>
</evidence>
<dbReference type="InterPro" id="IPR006140">
    <property type="entry name" value="D-isomer_DH_NAD-bd"/>
</dbReference>
<protein>
    <recommendedName>
        <fullName evidence="9">Hydroxyacid dehydrogenase</fullName>
    </recommendedName>
</protein>
<dbReference type="PROSITE" id="PS00671">
    <property type="entry name" value="D_2_HYDROXYACID_DH_3"/>
    <property type="match status" value="1"/>
</dbReference>
<dbReference type="InterPro" id="IPR058205">
    <property type="entry name" value="D-LDH-like"/>
</dbReference>
<keyword evidence="3" id="KW-0520">NAD</keyword>
<dbReference type="FunFam" id="3.40.50.720:FF:000041">
    <property type="entry name" value="D-3-phosphoglycerate dehydrogenase"/>
    <property type="match status" value="1"/>
</dbReference>
<dbReference type="GO" id="GO:0008720">
    <property type="term" value="F:D-lactate dehydrogenase (NAD+) activity"/>
    <property type="evidence" value="ECO:0007669"/>
    <property type="project" value="TreeGrafter"/>
</dbReference>
<dbReference type="SUPFAM" id="SSF51735">
    <property type="entry name" value="NAD(P)-binding Rossmann-fold domains"/>
    <property type="match status" value="1"/>
</dbReference>
<evidence type="ECO:0000259" key="6">
    <source>
        <dbReference type="Pfam" id="PF02826"/>
    </source>
</evidence>
<comment type="caution">
    <text evidence="7">The sequence shown here is derived from an EMBL/GenBank/DDBJ whole genome shotgun (WGS) entry which is preliminary data.</text>
</comment>
<feature type="domain" description="D-isomer specific 2-hydroxyacid dehydrogenase NAD-binding" evidence="6">
    <location>
        <begin position="102"/>
        <end position="276"/>
    </location>
</feature>
<dbReference type="GO" id="GO:0004617">
    <property type="term" value="F:phosphoglycerate dehydrogenase activity"/>
    <property type="evidence" value="ECO:0007669"/>
    <property type="project" value="UniProtKB-ARBA"/>
</dbReference>
<dbReference type="Gene3D" id="3.40.50.720">
    <property type="entry name" value="NAD(P)-binding Rossmann-like Domain"/>
    <property type="match status" value="2"/>
</dbReference>
<dbReference type="PROSITE" id="PS00670">
    <property type="entry name" value="D_2_HYDROXYACID_DH_2"/>
    <property type="match status" value="1"/>
</dbReference>
<keyword evidence="2 4" id="KW-0560">Oxidoreductase</keyword>
<reference evidence="7 8" key="1">
    <citation type="journal article" date="2016" name="Nat. Commun.">
        <title>Thousands of microbial genomes shed light on interconnected biogeochemical processes in an aquifer system.</title>
        <authorList>
            <person name="Anantharaman K."/>
            <person name="Brown C.T."/>
            <person name="Hug L.A."/>
            <person name="Sharon I."/>
            <person name="Castelle C.J."/>
            <person name="Probst A.J."/>
            <person name="Thomas B.C."/>
            <person name="Singh A."/>
            <person name="Wilkins M.J."/>
            <person name="Karaoz U."/>
            <person name="Brodie E.L."/>
            <person name="Williams K.H."/>
            <person name="Hubbard S.S."/>
            <person name="Banfield J.F."/>
        </authorList>
    </citation>
    <scope>NUCLEOTIDE SEQUENCE [LARGE SCALE GENOMIC DNA]</scope>
</reference>
<dbReference type="Pfam" id="PF02826">
    <property type="entry name" value="2-Hacid_dh_C"/>
    <property type="match status" value="1"/>
</dbReference>
<dbReference type="STRING" id="1802067.A2966_02970"/>
<evidence type="ECO:0008006" key="9">
    <source>
        <dbReference type="Google" id="ProtNLM"/>
    </source>
</evidence>
<sequence length="307" mass="34351">MKIIHFDVDYHINQYLRDQKYSFSLQDIPEKEKLALAQAEAITLKSNSHATNSTLSLFSHLQLIVTRTVGIDHIALEECKKRRIAVYHVVDYGAFNIAEQVFALLLAGTRHIVDSQREVKLGRFSYHNYLSFTLKDKTLGVVGTGRIGLEVVKLAKAFGMKIIAYDIYQNTKAAAELGYRYVALDELLAQSDVITLHAPAMKETKHLINVSAIGKMKKGVVLINTARGALIDTAALIKNIKKFRFVGLDVLEDEAGFDKNHPLLKSENVIITPHIAFFTDASVQTIAQETYRCIENFEKGSREGRAG</sequence>
<gene>
    <name evidence="7" type="ORF">A2966_02970</name>
</gene>
<evidence type="ECO:0000256" key="3">
    <source>
        <dbReference type="ARBA" id="ARBA00023027"/>
    </source>
</evidence>
<dbReference type="Proteomes" id="UP000176480">
    <property type="component" value="Unassembled WGS sequence"/>
</dbReference>
<dbReference type="SUPFAM" id="SSF52283">
    <property type="entry name" value="Formate/glycerate dehydrogenase catalytic domain-like"/>
    <property type="match status" value="1"/>
</dbReference>
<evidence type="ECO:0000259" key="5">
    <source>
        <dbReference type="Pfam" id="PF00389"/>
    </source>
</evidence>
<dbReference type="PANTHER" id="PTHR43026:SF1">
    <property type="entry name" value="2-HYDROXYACID DEHYDROGENASE HOMOLOG 1-RELATED"/>
    <property type="match status" value="1"/>
</dbReference>
<evidence type="ECO:0000256" key="2">
    <source>
        <dbReference type="ARBA" id="ARBA00023002"/>
    </source>
</evidence>
<dbReference type="EMBL" id="MGAR01000024">
    <property type="protein sequence ID" value="OGK51591.1"/>
    <property type="molecule type" value="Genomic_DNA"/>
</dbReference>
<proteinExistence type="inferred from homology"/>
<dbReference type="GO" id="GO:0047545">
    <property type="term" value="F:(S)-2-hydroxyglutarate dehydrogenase activity"/>
    <property type="evidence" value="ECO:0007669"/>
    <property type="project" value="UniProtKB-ARBA"/>
</dbReference>
<dbReference type="InterPro" id="IPR036291">
    <property type="entry name" value="NAD(P)-bd_dom_sf"/>
</dbReference>
<feature type="domain" description="D-isomer specific 2-hydroxyacid dehydrogenase catalytic" evidence="5">
    <location>
        <begin position="14"/>
        <end position="302"/>
    </location>
</feature>
<dbReference type="InterPro" id="IPR029752">
    <property type="entry name" value="D-isomer_DH_CS1"/>
</dbReference>
<dbReference type="InterPro" id="IPR006139">
    <property type="entry name" value="D-isomer_2_OHA_DH_cat_dom"/>
</dbReference>
<dbReference type="PANTHER" id="PTHR43026">
    <property type="entry name" value="2-HYDROXYACID DEHYDROGENASE HOMOLOG 1-RELATED"/>
    <property type="match status" value="1"/>
</dbReference>
<dbReference type="GO" id="GO:0006564">
    <property type="term" value="P:L-serine biosynthetic process"/>
    <property type="evidence" value="ECO:0007669"/>
    <property type="project" value="UniProtKB-ARBA"/>
</dbReference>
<dbReference type="PROSITE" id="PS00065">
    <property type="entry name" value="D_2_HYDROXYACID_DH_1"/>
    <property type="match status" value="1"/>
</dbReference>
<dbReference type="GO" id="GO:0051287">
    <property type="term" value="F:NAD binding"/>
    <property type="evidence" value="ECO:0007669"/>
    <property type="project" value="InterPro"/>
</dbReference>
<evidence type="ECO:0000256" key="4">
    <source>
        <dbReference type="RuleBase" id="RU003719"/>
    </source>
</evidence>